<evidence type="ECO:0000256" key="1">
    <source>
        <dbReference type="SAM" id="Phobius"/>
    </source>
</evidence>
<organism evidence="2 3">
    <name type="scientific">Caerostris darwini</name>
    <dbReference type="NCBI Taxonomy" id="1538125"/>
    <lineage>
        <taxon>Eukaryota</taxon>
        <taxon>Metazoa</taxon>
        <taxon>Ecdysozoa</taxon>
        <taxon>Arthropoda</taxon>
        <taxon>Chelicerata</taxon>
        <taxon>Arachnida</taxon>
        <taxon>Araneae</taxon>
        <taxon>Araneomorphae</taxon>
        <taxon>Entelegynae</taxon>
        <taxon>Araneoidea</taxon>
        <taxon>Araneidae</taxon>
        <taxon>Caerostris</taxon>
    </lineage>
</organism>
<dbReference type="AlphaFoldDB" id="A0AAV4UMF7"/>
<evidence type="ECO:0000313" key="3">
    <source>
        <dbReference type="Proteomes" id="UP001054837"/>
    </source>
</evidence>
<dbReference type="Proteomes" id="UP001054837">
    <property type="component" value="Unassembled WGS sequence"/>
</dbReference>
<keyword evidence="3" id="KW-1185">Reference proteome</keyword>
<keyword evidence="1" id="KW-0812">Transmembrane</keyword>
<keyword evidence="1" id="KW-0472">Membrane</keyword>
<proteinExistence type="predicted"/>
<feature type="transmembrane region" description="Helical" evidence="1">
    <location>
        <begin position="34"/>
        <end position="55"/>
    </location>
</feature>
<dbReference type="EMBL" id="BPLQ01011521">
    <property type="protein sequence ID" value="GIY58620.1"/>
    <property type="molecule type" value="Genomic_DNA"/>
</dbReference>
<accession>A0AAV4UMF7</accession>
<name>A0AAV4UMF7_9ARAC</name>
<evidence type="ECO:0000313" key="2">
    <source>
        <dbReference type="EMBL" id="GIY58620.1"/>
    </source>
</evidence>
<reference evidence="2 3" key="1">
    <citation type="submission" date="2021-06" db="EMBL/GenBank/DDBJ databases">
        <title>Caerostris darwini draft genome.</title>
        <authorList>
            <person name="Kono N."/>
            <person name="Arakawa K."/>
        </authorList>
    </citation>
    <scope>NUCLEOTIDE SEQUENCE [LARGE SCALE GENOMIC DNA]</scope>
</reference>
<protein>
    <submittedName>
        <fullName evidence="2">Uncharacterized protein</fullName>
    </submittedName>
</protein>
<gene>
    <name evidence="2" type="ORF">CDAR_226181</name>
</gene>
<sequence length="100" mass="10683">MDIRLYYSVLLTIILATSLLLPEMTRGRMMMGGGGSGSAAGVMQLLAVGLIAKLLQDMKQQKMGSTHTTKIVPLPVYLGSQGMMGNDWMSHGMMGGGMMD</sequence>
<comment type="caution">
    <text evidence="2">The sequence shown here is derived from an EMBL/GenBank/DDBJ whole genome shotgun (WGS) entry which is preliminary data.</text>
</comment>
<feature type="transmembrane region" description="Helical" evidence="1">
    <location>
        <begin position="5"/>
        <end position="22"/>
    </location>
</feature>
<keyword evidence="1" id="KW-1133">Transmembrane helix</keyword>